<dbReference type="OrthoDB" id="7763451at2759"/>
<feature type="compositionally biased region" description="Basic and acidic residues" evidence="2">
    <location>
        <begin position="175"/>
        <end position="184"/>
    </location>
</feature>
<evidence type="ECO:0000313" key="4">
    <source>
        <dbReference type="EMBL" id="CUF19917.1"/>
    </source>
</evidence>
<organism evidence="4 5">
    <name type="scientific">Bodo saltans</name>
    <name type="common">Flagellated protozoan</name>
    <dbReference type="NCBI Taxonomy" id="75058"/>
    <lineage>
        <taxon>Eukaryota</taxon>
        <taxon>Discoba</taxon>
        <taxon>Euglenozoa</taxon>
        <taxon>Kinetoplastea</taxon>
        <taxon>Metakinetoplastina</taxon>
        <taxon>Eubodonida</taxon>
        <taxon>Bodonidae</taxon>
        <taxon>Bodo</taxon>
    </lineage>
</organism>
<dbReference type="Pfam" id="PF00076">
    <property type="entry name" value="RRM_1"/>
    <property type="match status" value="1"/>
</dbReference>
<feature type="region of interest" description="Disordered" evidence="2">
    <location>
        <begin position="172"/>
        <end position="192"/>
    </location>
</feature>
<dbReference type="EMBL" id="CYKH01000263">
    <property type="protein sequence ID" value="CUF19917.1"/>
    <property type="molecule type" value="Genomic_DNA"/>
</dbReference>
<evidence type="ECO:0000259" key="3">
    <source>
        <dbReference type="PROSITE" id="PS50102"/>
    </source>
</evidence>
<dbReference type="PROSITE" id="PS50102">
    <property type="entry name" value="RRM"/>
    <property type="match status" value="1"/>
</dbReference>
<dbReference type="InterPro" id="IPR012677">
    <property type="entry name" value="Nucleotide-bd_a/b_plait_sf"/>
</dbReference>
<name>A0A0S4IL40_BODSA</name>
<evidence type="ECO:0000313" key="5">
    <source>
        <dbReference type="Proteomes" id="UP000051952"/>
    </source>
</evidence>
<sequence length="192" mass="20705">MSSIVVHNVSHDTTELQLREFFSYCGDIVSVKVQPPTADTTIAFVVFAHGESVDIAELLTGAAINGYMIEVQRGGGEATPVQAPENRYSAVGAVDGLSADGLLRGGKEVLTSIQDKALALDQKYGVRSRVVAGARAVGRTAVGAVNYVMGRTDKGEVQVQFWYWKPHQPQWGPDPRLDAERRSAYNESAPSL</sequence>
<dbReference type="Gene3D" id="3.30.70.330">
    <property type="match status" value="1"/>
</dbReference>
<accession>A0A0S4IL40</accession>
<keyword evidence="1" id="KW-0694">RNA-binding</keyword>
<dbReference type="SUPFAM" id="SSF54928">
    <property type="entry name" value="RNA-binding domain, RBD"/>
    <property type="match status" value="1"/>
</dbReference>
<feature type="domain" description="RRM" evidence="3">
    <location>
        <begin position="2"/>
        <end position="76"/>
    </location>
</feature>
<dbReference type="AlphaFoldDB" id="A0A0S4IL40"/>
<dbReference type="PANTHER" id="PTHR32343:SF10">
    <property type="entry name" value="RNA-BINDING REGION RNP-1 DOMAIN-CONTAINING PROTEIN"/>
    <property type="match status" value="1"/>
</dbReference>
<keyword evidence="5" id="KW-1185">Reference proteome</keyword>
<evidence type="ECO:0000256" key="2">
    <source>
        <dbReference type="SAM" id="MobiDB-lite"/>
    </source>
</evidence>
<dbReference type="VEuPathDB" id="TriTrypDB:BSAL_60065"/>
<dbReference type="GO" id="GO:0003723">
    <property type="term" value="F:RNA binding"/>
    <property type="evidence" value="ECO:0007669"/>
    <property type="project" value="UniProtKB-UniRule"/>
</dbReference>
<protein>
    <submittedName>
        <fullName evidence="4">RNA-binding protein, putative</fullName>
    </submittedName>
</protein>
<reference evidence="5" key="1">
    <citation type="submission" date="2015-09" db="EMBL/GenBank/DDBJ databases">
        <authorList>
            <consortium name="Pathogen Informatics"/>
        </authorList>
    </citation>
    <scope>NUCLEOTIDE SEQUENCE [LARGE SCALE GENOMIC DNA]</scope>
    <source>
        <strain evidence="5">Lake Konstanz</strain>
    </source>
</reference>
<dbReference type="InterPro" id="IPR035979">
    <property type="entry name" value="RBD_domain_sf"/>
</dbReference>
<dbReference type="Proteomes" id="UP000051952">
    <property type="component" value="Unassembled WGS sequence"/>
</dbReference>
<gene>
    <name evidence="4" type="ORF">BSAL_60065</name>
</gene>
<dbReference type="SMART" id="SM00360">
    <property type="entry name" value="RRM"/>
    <property type="match status" value="1"/>
</dbReference>
<dbReference type="PANTHER" id="PTHR32343">
    <property type="entry name" value="SERINE/ARGININE-RICH SPLICING FACTOR"/>
    <property type="match status" value="1"/>
</dbReference>
<evidence type="ECO:0000256" key="1">
    <source>
        <dbReference type="PROSITE-ProRule" id="PRU00176"/>
    </source>
</evidence>
<dbReference type="InterPro" id="IPR000504">
    <property type="entry name" value="RRM_dom"/>
</dbReference>
<proteinExistence type="predicted"/>